<name>A0ABV1HFC2_9FIRM</name>
<dbReference type="InterPro" id="IPR027417">
    <property type="entry name" value="P-loop_NTPase"/>
</dbReference>
<sequence length="326" mass="37278">MALTNAQYDEIMRGYEQRQTENRHRLELRTKEIYEKEPRLTLLDDEISSTSVSSARLLLSGDEAESQKLRERLTLLQKEKSGLIASLGYPKDYLAPTYTCADCKDTGYIGNERCHCFKQAAIDLVYTQSNLKSVLEKENFSTFSFSYYSDEQTNPATGLSARETAQNAVAECRNFIAGFTKEFSNLFLYGDTGVGKTFLSNCVAKELLDRGHSVIYFTAFELFHVFEKNVFERAQDMALPYQNIFDCDLLIIDDLGTELSNSFTVSQLFLCLNERILRKKSTIISTNLGLNQLAEIYSERTFSRISSNYTMIKLFGDDIRIKKKLQ</sequence>
<protein>
    <submittedName>
        <fullName evidence="2">ATP-binding protein</fullName>
    </submittedName>
</protein>
<comment type="caution">
    <text evidence="2">The sequence shown here is derived from an EMBL/GenBank/DDBJ whole genome shotgun (WGS) entry which is preliminary data.</text>
</comment>
<dbReference type="CDD" id="cd00009">
    <property type="entry name" value="AAA"/>
    <property type="match status" value="1"/>
</dbReference>
<dbReference type="EMBL" id="JBBMEX010000012">
    <property type="protein sequence ID" value="MEQ2558402.1"/>
    <property type="molecule type" value="Genomic_DNA"/>
</dbReference>
<evidence type="ECO:0000313" key="2">
    <source>
        <dbReference type="EMBL" id="MEQ2558402.1"/>
    </source>
</evidence>
<dbReference type="Gene3D" id="3.40.50.300">
    <property type="entry name" value="P-loop containing nucleotide triphosphate hydrolases"/>
    <property type="match status" value="1"/>
</dbReference>
<proteinExistence type="predicted"/>
<dbReference type="RefSeq" id="WP_353531222.1">
    <property type="nucleotide sequence ID" value="NZ_JBBMEX010000012.1"/>
</dbReference>
<dbReference type="GO" id="GO:0005524">
    <property type="term" value="F:ATP binding"/>
    <property type="evidence" value="ECO:0007669"/>
    <property type="project" value="UniProtKB-KW"/>
</dbReference>
<dbReference type="Proteomes" id="UP001454489">
    <property type="component" value="Unassembled WGS sequence"/>
</dbReference>
<dbReference type="NCBIfam" id="NF005304">
    <property type="entry name" value="PRK06835.1"/>
    <property type="match status" value="1"/>
</dbReference>
<dbReference type="Pfam" id="PF01695">
    <property type="entry name" value="IstB_IS21"/>
    <property type="match status" value="1"/>
</dbReference>
<reference evidence="2 3" key="1">
    <citation type="submission" date="2024-03" db="EMBL/GenBank/DDBJ databases">
        <title>Human intestinal bacterial collection.</title>
        <authorList>
            <person name="Pauvert C."/>
            <person name="Hitch T.C.A."/>
            <person name="Clavel T."/>
        </authorList>
    </citation>
    <scope>NUCLEOTIDE SEQUENCE [LARGE SCALE GENOMIC DNA]</scope>
    <source>
        <strain evidence="2 3">CLA-AA-H185</strain>
    </source>
</reference>
<keyword evidence="2" id="KW-0547">Nucleotide-binding</keyword>
<evidence type="ECO:0000313" key="3">
    <source>
        <dbReference type="Proteomes" id="UP001454489"/>
    </source>
</evidence>
<organism evidence="2 3">
    <name type="scientific">Maccoyibacter intestinihominis</name>
    <dbReference type="NCBI Taxonomy" id="3133499"/>
    <lineage>
        <taxon>Bacteria</taxon>
        <taxon>Bacillati</taxon>
        <taxon>Bacillota</taxon>
        <taxon>Clostridia</taxon>
        <taxon>Lachnospirales</taxon>
        <taxon>Lachnospiraceae</taxon>
        <taxon>Maccoyibacter</taxon>
    </lineage>
</organism>
<dbReference type="InterPro" id="IPR003593">
    <property type="entry name" value="AAA+_ATPase"/>
</dbReference>
<accession>A0ABV1HFC2</accession>
<dbReference type="SMART" id="SM00382">
    <property type="entry name" value="AAA"/>
    <property type="match status" value="1"/>
</dbReference>
<dbReference type="PANTHER" id="PTHR30050:SF4">
    <property type="entry name" value="ATP-BINDING PROTEIN RV3427C IN INSERTION SEQUENCE-RELATED"/>
    <property type="match status" value="1"/>
</dbReference>
<feature type="domain" description="AAA+ ATPase" evidence="1">
    <location>
        <begin position="182"/>
        <end position="316"/>
    </location>
</feature>
<gene>
    <name evidence="2" type="ORF">WMO43_11065</name>
</gene>
<evidence type="ECO:0000259" key="1">
    <source>
        <dbReference type="SMART" id="SM00382"/>
    </source>
</evidence>
<keyword evidence="2" id="KW-0067">ATP-binding</keyword>
<keyword evidence="3" id="KW-1185">Reference proteome</keyword>
<dbReference type="InterPro" id="IPR002611">
    <property type="entry name" value="IstB_ATP-bd"/>
</dbReference>
<dbReference type="PANTHER" id="PTHR30050">
    <property type="entry name" value="CHROMOSOMAL REPLICATION INITIATOR PROTEIN DNAA"/>
    <property type="match status" value="1"/>
</dbReference>
<dbReference type="SUPFAM" id="SSF52540">
    <property type="entry name" value="P-loop containing nucleoside triphosphate hydrolases"/>
    <property type="match status" value="1"/>
</dbReference>